<sequence>MSKIIQKSRRKFIKNAALVAVAPTILSMEQQKKSTIIHHVFFWLKEPGEANAKELIKGLQTLKAIPQVKKLLVGVPASTEKRDVVDNSFHVSELMYFDSVKDQDAYQVHPVHQAFVDQYSHLWERVVVYDMVTEG</sequence>
<dbReference type="Proteomes" id="UP001325680">
    <property type="component" value="Chromosome"/>
</dbReference>
<dbReference type="RefSeq" id="WP_114792883.1">
    <property type="nucleotide sequence ID" value="NZ_CP139960.1"/>
</dbReference>
<protein>
    <submittedName>
        <fullName evidence="2">Dabb family protein</fullName>
    </submittedName>
</protein>
<feature type="domain" description="Stress-response A/B barrel" evidence="1">
    <location>
        <begin position="36"/>
        <end position="131"/>
    </location>
</feature>
<dbReference type="SMART" id="SM00886">
    <property type="entry name" value="Dabb"/>
    <property type="match status" value="1"/>
</dbReference>
<gene>
    <name evidence="2" type="ORF">U0035_03115</name>
</gene>
<name>A0ABZ0WBW5_9BACT</name>
<dbReference type="PROSITE" id="PS51502">
    <property type="entry name" value="S_R_A_B_BARREL"/>
    <property type="match status" value="1"/>
</dbReference>
<dbReference type="EMBL" id="CP139960">
    <property type="protein sequence ID" value="WQD39137.1"/>
    <property type="molecule type" value="Genomic_DNA"/>
</dbReference>
<evidence type="ECO:0000313" key="3">
    <source>
        <dbReference type="Proteomes" id="UP001325680"/>
    </source>
</evidence>
<evidence type="ECO:0000313" key="2">
    <source>
        <dbReference type="EMBL" id="WQD39137.1"/>
    </source>
</evidence>
<accession>A0ABZ0WBW5</accession>
<reference evidence="2 3" key="1">
    <citation type="submission" date="2023-12" db="EMBL/GenBank/DDBJ databases">
        <title>Genome sequencing and assembly of bacterial species from a model synthetic community.</title>
        <authorList>
            <person name="Hogle S.L."/>
        </authorList>
    </citation>
    <scope>NUCLEOTIDE SEQUENCE [LARGE SCALE GENOMIC DNA]</scope>
    <source>
        <strain evidence="2 3">HAMBI_3031</strain>
    </source>
</reference>
<evidence type="ECO:0000259" key="1">
    <source>
        <dbReference type="PROSITE" id="PS51502"/>
    </source>
</evidence>
<dbReference type="SUPFAM" id="SSF54909">
    <property type="entry name" value="Dimeric alpha+beta barrel"/>
    <property type="match status" value="1"/>
</dbReference>
<organism evidence="2 3">
    <name type="scientific">Niabella yanshanensis</name>
    <dbReference type="NCBI Taxonomy" id="577386"/>
    <lineage>
        <taxon>Bacteria</taxon>
        <taxon>Pseudomonadati</taxon>
        <taxon>Bacteroidota</taxon>
        <taxon>Chitinophagia</taxon>
        <taxon>Chitinophagales</taxon>
        <taxon>Chitinophagaceae</taxon>
        <taxon>Niabella</taxon>
    </lineage>
</organism>
<dbReference type="Gene3D" id="3.30.70.100">
    <property type="match status" value="1"/>
</dbReference>
<proteinExistence type="predicted"/>
<dbReference type="Pfam" id="PF07876">
    <property type="entry name" value="Dabb"/>
    <property type="match status" value="1"/>
</dbReference>
<keyword evidence="3" id="KW-1185">Reference proteome</keyword>
<dbReference type="InterPro" id="IPR011008">
    <property type="entry name" value="Dimeric_a/b-barrel"/>
</dbReference>
<dbReference type="InterPro" id="IPR013097">
    <property type="entry name" value="Dabb"/>
</dbReference>